<evidence type="ECO:0000313" key="2">
    <source>
        <dbReference type="EMBL" id="KRO53778.1"/>
    </source>
</evidence>
<gene>
    <name evidence="2" type="ORF">ABR62_03160</name>
</gene>
<dbReference type="AlphaFoldDB" id="A0A0R2QYK5"/>
<keyword evidence="1" id="KW-1133">Transmembrane helix</keyword>
<accession>A0A0R2QYK5</accession>
<organism evidence="2 3">
    <name type="scientific">Actinobacteria bacterium BACL2 MAG-120820-bin50</name>
    <dbReference type="NCBI Taxonomy" id="1655570"/>
    <lineage>
        <taxon>Bacteria</taxon>
        <taxon>Bacillati</taxon>
        <taxon>Actinomycetota</taxon>
        <taxon>Actinomycetes</taxon>
        <taxon>Actinomycetes incertae sedis</taxon>
        <taxon>ac1 cluster</taxon>
    </lineage>
</organism>
<name>A0A0R2QYK5_9ACTN</name>
<reference evidence="2 3" key="1">
    <citation type="submission" date="2015-10" db="EMBL/GenBank/DDBJ databases">
        <title>Metagenome-Assembled Genomes uncover a global brackish microbiome.</title>
        <authorList>
            <person name="Hugerth L.W."/>
            <person name="Larsson J."/>
            <person name="Alneberg J."/>
            <person name="Lindh M.V."/>
            <person name="Legrand C."/>
            <person name="Pinhassi J."/>
            <person name="Andersson A.F."/>
        </authorList>
    </citation>
    <scope>NUCLEOTIDE SEQUENCE [LARGE SCALE GENOMIC DNA]</scope>
    <source>
        <strain evidence="2">BACL2 MAG-120820-bin50</strain>
    </source>
</reference>
<sequence>MRELMAMKLAAESASAPLSAFIWWFIPLTAAIGAAGYVIWVTKFQKRYENKTERSVGRFQSFQKSFKSSESDKE</sequence>
<evidence type="ECO:0000313" key="3">
    <source>
        <dbReference type="Proteomes" id="UP000053054"/>
    </source>
</evidence>
<dbReference type="Proteomes" id="UP000053054">
    <property type="component" value="Unassembled WGS sequence"/>
</dbReference>
<protein>
    <submittedName>
        <fullName evidence="2">Uncharacterized protein</fullName>
    </submittedName>
</protein>
<dbReference type="EMBL" id="LIAU01000035">
    <property type="protein sequence ID" value="KRO53778.1"/>
    <property type="molecule type" value="Genomic_DNA"/>
</dbReference>
<evidence type="ECO:0000256" key="1">
    <source>
        <dbReference type="SAM" id="Phobius"/>
    </source>
</evidence>
<comment type="caution">
    <text evidence="2">The sequence shown here is derived from an EMBL/GenBank/DDBJ whole genome shotgun (WGS) entry which is preliminary data.</text>
</comment>
<keyword evidence="1" id="KW-0472">Membrane</keyword>
<feature type="transmembrane region" description="Helical" evidence="1">
    <location>
        <begin position="20"/>
        <end position="41"/>
    </location>
</feature>
<keyword evidence="1" id="KW-0812">Transmembrane</keyword>
<proteinExistence type="predicted"/>